<keyword evidence="2" id="KW-1185">Reference proteome</keyword>
<name>A0A9K3D7P6_9EUKA</name>
<evidence type="ECO:0000313" key="1">
    <source>
        <dbReference type="EMBL" id="GIQ90708.1"/>
    </source>
</evidence>
<comment type="caution">
    <text evidence="1">The sequence shown here is derived from an EMBL/GenBank/DDBJ whole genome shotgun (WGS) entry which is preliminary data.</text>
</comment>
<dbReference type="AlphaFoldDB" id="A0A9K3D7P6"/>
<reference evidence="1 2" key="1">
    <citation type="journal article" date="2018" name="PLoS ONE">
        <title>The draft genome of Kipferlia bialata reveals reductive genome evolution in fornicate parasites.</title>
        <authorList>
            <person name="Tanifuji G."/>
            <person name="Takabayashi S."/>
            <person name="Kume K."/>
            <person name="Takagi M."/>
            <person name="Nakayama T."/>
            <person name="Kamikawa R."/>
            <person name="Inagaki Y."/>
            <person name="Hashimoto T."/>
        </authorList>
    </citation>
    <scope>NUCLEOTIDE SEQUENCE [LARGE SCALE GENOMIC DNA]</scope>
    <source>
        <strain evidence="1">NY0173</strain>
    </source>
</reference>
<evidence type="ECO:0000313" key="2">
    <source>
        <dbReference type="Proteomes" id="UP000265618"/>
    </source>
</evidence>
<protein>
    <submittedName>
        <fullName evidence="1">Uncharacterized protein</fullName>
    </submittedName>
</protein>
<proteinExistence type="predicted"/>
<dbReference type="Proteomes" id="UP000265618">
    <property type="component" value="Unassembled WGS sequence"/>
</dbReference>
<organism evidence="1 2">
    <name type="scientific">Kipferlia bialata</name>
    <dbReference type="NCBI Taxonomy" id="797122"/>
    <lineage>
        <taxon>Eukaryota</taxon>
        <taxon>Metamonada</taxon>
        <taxon>Carpediemonas-like organisms</taxon>
        <taxon>Kipferlia</taxon>
    </lineage>
</organism>
<sequence length="67" mass="7042">MKGKTPVQAITDAVLDLDTALSVREDARLCGCTACISLIVRPSASSLVKIPEEDAEVMGDCGMLYVA</sequence>
<dbReference type="EMBL" id="BDIP01006547">
    <property type="protein sequence ID" value="GIQ90708.1"/>
    <property type="molecule type" value="Genomic_DNA"/>
</dbReference>
<gene>
    <name evidence="1" type="ORF">KIPB_013600</name>
</gene>
<feature type="non-terminal residue" evidence="1">
    <location>
        <position position="1"/>
    </location>
</feature>
<accession>A0A9K3D7P6</accession>